<organism evidence="1 2">
    <name type="scientific">Chironomus riparius</name>
    <dbReference type="NCBI Taxonomy" id="315576"/>
    <lineage>
        <taxon>Eukaryota</taxon>
        <taxon>Metazoa</taxon>
        <taxon>Ecdysozoa</taxon>
        <taxon>Arthropoda</taxon>
        <taxon>Hexapoda</taxon>
        <taxon>Insecta</taxon>
        <taxon>Pterygota</taxon>
        <taxon>Neoptera</taxon>
        <taxon>Endopterygota</taxon>
        <taxon>Diptera</taxon>
        <taxon>Nematocera</taxon>
        <taxon>Chironomoidea</taxon>
        <taxon>Chironomidae</taxon>
        <taxon>Chironominae</taxon>
        <taxon>Chironomus</taxon>
    </lineage>
</organism>
<dbReference type="EMBL" id="OU895879">
    <property type="protein sequence ID" value="CAG9808555.1"/>
    <property type="molecule type" value="Genomic_DNA"/>
</dbReference>
<accession>A0A9N9WTH4</accession>
<evidence type="ECO:0000313" key="1">
    <source>
        <dbReference type="EMBL" id="CAG9808555.1"/>
    </source>
</evidence>
<reference evidence="1" key="1">
    <citation type="submission" date="2022-01" db="EMBL/GenBank/DDBJ databases">
        <authorList>
            <person name="King R."/>
        </authorList>
    </citation>
    <scope>NUCLEOTIDE SEQUENCE</scope>
</reference>
<protein>
    <submittedName>
        <fullName evidence="1">Uncharacterized protein</fullName>
    </submittedName>
</protein>
<dbReference type="AlphaFoldDB" id="A0A9N9WTH4"/>
<gene>
    <name evidence="1" type="ORF">CHIRRI_LOCUS11393</name>
</gene>
<name>A0A9N9WTH4_9DIPT</name>
<sequence>MDIYNPKSYKRFPWKQESIDLLIDLYARKIDIFLDPSRTQLPAWKWIVSELKKTIKDQSLDLLTVMRVSNKFTGLKKKFKILFFDPNKTDIQKQKIFPFYTKMCDLFTDYATKQLHNSTQYHNKSVTRDSQTSINESINEANLTSYVVQLLNEEDMDKTSLTIIPYEDRENFSRHASSVHYSNSQNSQFTKSAIESTKNHSQSENEKVRIKLAEIPSEAIYIHKEKMRIDPNTPFNRHINSSTILNQRSILLHNSQAPLLKRKLLNDLEPLKKKKIVHSSQRYSDIYTTDEYEIEALDECELSDITMRRSKAIYHDTSSEISHNSSNESIGSKNKYQEGISELPISPEHEVFESTFEIPQLSDFTQNSSFDDRSLTDNTIRGALREIIPKKLITIDSSNTSRSSQISLMQVNNDHPPIWFQKFLKKYETDVKNINDKLDKLISKNASPKPVLIHPKVLSIKRDSL</sequence>
<dbReference type="OrthoDB" id="10565989at2759"/>
<evidence type="ECO:0000313" key="2">
    <source>
        <dbReference type="Proteomes" id="UP001153620"/>
    </source>
</evidence>
<reference evidence="1" key="2">
    <citation type="submission" date="2022-10" db="EMBL/GenBank/DDBJ databases">
        <authorList>
            <consortium name="ENA_rothamsted_submissions"/>
            <consortium name="culmorum"/>
            <person name="King R."/>
        </authorList>
    </citation>
    <scope>NUCLEOTIDE SEQUENCE</scope>
</reference>
<dbReference type="Proteomes" id="UP001153620">
    <property type="component" value="Chromosome 3"/>
</dbReference>
<keyword evidence="2" id="KW-1185">Reference proteome</keyword>
<proteinExistence type="predicted"/>